<sequence length="248" mass="27537">MQAAPGVASPTAHPPPHDVVNATQPTIRRRTHPLPTSLSTPANSPIDVRSRVDFIPRPVYSHFPPTIQRAERRVLNARAQGKAWGGGHPLLPSTTIVDTCPTAMAVYAVPRRRQDHDMSLQCQSPRFDSNGTSPTLLCPLSKVQNGGRRIRAREFRPPPAPPFTFEYTPTPTWCDTPHRTQSTQTRTGGFGGKSWKTGRCRILEPRLLPVSLLLTRRRRLRGHGNKEQGSNDDDEGRTAAVWQVDELS</sequence>
<evidence type="ECO:0000313" key="2">
    <source>
        <dbReference type="EMBL" id="KDR67894.1"/>
    </source>
</evidence>
<dbReference type="AlphaFoldDB" id="A0A067SJJ9"/>
<feature type="region of interest" description="Disordered" evidence="1">
    <location>
        <begin position="152"/>
        <end position="192"/>
    </location>
</feature>
<organism evidence="2 3">
    <name type="scientific">Galerina marginata (strain CBS 339.88)</name>
    <dbReference type="NCBI Taxonomy" id="685588"/>
    <lineage>
        <taxon>Eukaryota</taxon>
        <taxon>Fungi</taxon>
        <taxon>Dikarya</taxon>
        <taxon>Basidiomycota</taxon>
        <taxon>Agaricomycotina</taxon>
        <taxon>Agaricomycetes</taxon>
        <taxon>Agaricomycetidae</taxon>
        <taxon>Agaricales</taxon>
        <taxon>Agaricineae</taxon>
        <taxon>Strophariaceae</taxon>
        <taxon>Galerina</taxon>
    </lineage>
</organism>
<feature type="region of interest" description="Disordered" evidence="1">
    <location>
        <begin position="1"/>
        <end position="21"/>
    </location>
</feature>
<protein>
    <submittedName>
        <fullName evidence="2">Uncharacterized protein</fullName>
    </submittedName>
</protein>
<gene>
    <name evidence="2" type="ORF">GALMADRAFT_146885</name>
</gene>
<dbReference type="Proteomes" id="UP000027222">
    <property type="component" value="Unassembled WGS sequence"/>
</dbReference>
<dbReference type="EMBL" id="KL142412">
    <property type="protein sequence ID" value="KDR67894.1"/>
    <property type="molecule type" value="Genomic_DNA"/>
</dbReference>
<name>A0A067SJJ9_GALM3</name>
<dbReference type="HOGENOM" id="CLU_1120243_0_0_1"/>
<evidence type="ECO:0000256" key="1">
    <source>
        <dbReference type="SAM" id="MobiDB-lite"/>
    </source>
</evidence>
<accession>A0A067SJJ9</accession>
<evidence type="ECO:0000313" key="3">
    <source>
        <dbReference type="Proteomes" id="UP000027222"/>
    </source>
</evidence>
<reference evidence="3" key="1">
    <citation type="journal article" date="2014" name="Proc. Natl. Acad. Sci. U.S.A.">
        <title>Extensive sampling of basidiomycete genomes demonstrates inadequacy of the white-rot/brown-rot paradigm for wood decay fungi.</title>
        <authorList>
            <person name="Riley R."/>
            <person name="Salamov A.A."/>
            <person name="Brown D.W."/>
            <person name="Nagy L.G."/>
            <person name="Floudas D."/>
            <person name="Held B.W."/>
            <person name="Levasseur A."/>
            <person name="Lombard V."/>
            <person name="Morin E."/>
            <person name="Otillar R."/>
            <person name="Lindquist E.A."/>
            <person name="Sun H."/>
            <person name="LaButti K.M."/>
            <person name="Schmutz J."/>
            <person name="Jabbour D."/>
            <person name="Luo H."/>
            <person name="Baker S.E."/>
            <person name="Pisabarro A.G."/>
            <person name="Walton J.D."/>
            <person name="Blanchette R.A."/>
            <person name="Henrissat B."/>
            <person name="Martin F."/>
            <person name="Cullen D."/>
            <person name="Hibbett D.S."/>
            <person name="Grigoriev I.V."/>
        </authorList>
    </citation>
    <scope>NUCLEOTIDE SEQUENCE [LARGE SCALE GENOMIC DNA]</scope>
    <source>
        <strain evidence="3">CBS 339.88</strain>
    </source>
</reference>
<feature type="region of interest" description="Disordered" evidence="1">
    <location>
        <begin position="221"/>
        <end position="248"/>
    </location>
</feature>
<keyword evidence="3" id="KW-1185">Reference proteome</keyword>
<proteinExistence type="predicted"/>
<feature type="compositionally biased region" description="Low complexity" evidence="1">
    <location>
        <begin position="163"/>
        <end position="172"/>
    </location>
</feature>